<protein>
    <recommendedName>
        <fullName evidence="5">Glucose-1-phosphate adenylyltransferase</fullName>
        <ecNumber evidence="5">2.7.7.27</ecNumber>
    </recommendedName>
    <alternativeName>
        <fullName evidence="5">ADP-glucose pyrophosphorylase</fullName>
        <shortName evidence="5">ADPGlc PPase</shortName>
    </alternativeName>
    <alternativeName>
        <fullName evidence="5">ADP-glucose synthase</fullName>
    </alternativeName>
</protein>
<dbReference type="CDD" id="cd04651">
    <property type="entry name" value="LbH_G1P_AT_C"/>
    <property type="match status" value="1"/>
</dbReference>
<dbReference type="InterPro" id="IPR056818">
    <property type="entry name" value="GlmU/GlgC-like_hexapep"/>
</dbReference>
<dbReference type="UniPathway" id="UPA00164"/>
<dbReference type="OrthoDB" id="9801810at2"/>
<comment type="pathway">
    <text evidence="5">Glycan biosynthesis; glycogen biosynthesis.</text>
</comment>
<keyword evidence="5" id="KW-0067">ATP-binding</keyword>
<dbReference type="Proteomes" id="UP000183410">
    <property type="component" value="Unassembled WGS sequence"/>
</dbReference>
<comment type="subunit">
    <text evidence="5">Homotetramer.</text>
</comment>
<dbReference type="NCBIfam" id="NF003670">
    <property type="entry name" value="PRK05293.1"/>
    <property type="match status" value="1"/>
</dbReference>
<dbReference type="InterPro" id="IPR011004">
    <property type="entry name" value="Trimer_LpxA-like_sf"/>
</dbReference>
<dbReference type="GO" id="GO:0005978">
    <property type="term" value="P:glycogen biosynthetic process"/>
    <property type="evidence" value="ECO:0007669"/>
    <property type="project" value="UniProtKB-UniRule"/>
</dbReference>
<reference evidence="9" key="1">
    <citation type="submission" date="2016-10" db="EMBL/GenBank/DDBJ databases">
        <authorList>
            <person name="Varghese N."/>
            <person name="Submissions S."/>
        </authorList>
    </citation>
    <scope>NUCLEOTIDE SEQUENCE [LARGE SCALE GENOMIC DNA]</scope>
    <source>
        <strain evidence="9">CGMCC 1.10223</strain>
    </source>
</reference>
<evidence type="ECO:0000256" key="1">
    <source>
        <dbReference type="ARBA" id="ARBA00010443"/>
    </source>
</evidence>
<organism evidence="8 9">
    <name type="scientific">Paenibacillus algorifonticola</name>
    <dbReference type="NCBI Taxonomy" id="684063"/>
    <lineage>
        <taxon>Bacteria</taxon>
        <taxon>Bacillati</taxon>
        <taxon>Bacillota</taxon>
        <taxon>Bacilli</taxon>
        <taxon>Bacillales</taxon>
        <taxon>Paenibacillaceae</taxon>
        <taxon>Paenibacillus</taxon>
    </lineage>
</organism>
<evidence type="ECO:0000313" key="8">
    <source>
        <dbReference type="EMBL" id="SFF19579.1"/>
    </source>
</evidence>
<dbReference type="SUPFAM" id="SSF53448">
    <property type="entry name" value="Nucleotide-diphospho-sugar transferases"/>
    <property type="match status" value="1"/>
</dbReference>
<dbReference type="GO" id="GO:0008878">
    <property type="term" value="F:glucose-1-phosphate adenylyltransferase activity"/>
    <property type="evidence" value="ECO:0007669"/>
    <property type="project" value="UniProtKB-UniRule"/>
</dbReference>
<dbReference type="EMBL" id="FONN01000017">
    <property type="protein sequence ID" value="SFF19579.1"/>
    <property type="molecule type" value="Genomic_DNA"/>
</dbReference>
<keyword evidence="4 5" id="KW-0320">Glycogen biosynthesis</keyword>
<feature type="binding site" evidence="5">
    <location>
        <position position="167"/>
    </location>
    <ligand>
        <name>alpha-D-glucose 1-phosphate</name>
        <dbReference type="ChEBI" id="CHEBI:58601"/>
    </ligand>
</feature>
<dbReference type="InterPro" id="IPR029044">
    <property type="entry name" value="Nucleotide-diphossugar_trans"/>
</dbReference>
<dbReference type="InterPro" id="IPR023049">
    <property type="entry name" value="GlgC_bac"/>
</dbReference>
<feature type="binding site" evidence="5">
    <location>
        <position position="193"/>
    </location>
    <ligand>
        <name>alpha-D-glucose 1-phosphate</name>
        <dbReference type="ChEBI" id="CHEBI:58601"/>
    </ligand>
</feature>
<dbReference type="HAMAP" id="MF_00624">
    <property type="entry name" value="GlgC"/>
    <property type="match status" value="1"/>
</dbReference>
<comment type="similarity">
    <text evidence="1 5">Belongs to the bacterial/plant glucose-1-phosphate adenylyltransferase family.</text>
</comment>
<dbReference type="SUPFAM" id="SSF51161">
    <property type="entry name" value="Trimeric LpxA-like enzymes"/>
    <property type="match status" value="1"/>
</dbReference>
<evidence type="ECO:0000259" key="7">
    <source>
        <dbReference type="Pfam" id="PF24894"/>
    </source>
</evidence>
<dbReference type="Gene3D" id="3.90.550.10">
    <property type="entry name" value="Spore Coat Polysaccharide Biosynthesis Protein SpsA, Chain A"/>
    <property type="match status" value="1"/>
</dbReference>
<dbReference type="CDD" id="cd02508">
    <property type="entry name" value="ADP_Glucose_PP"/>
    <property type="match status" value="1"/>
</dbReference>
<dbReference type="Pfam" id="PF24894">
    <property type="entry name" value="Hexapep_GlmU"/>
    <property type="match status" value="1"/>
</dbReference>
<name>A0A1I2GRC7_9BACL</name>
<dbReference type="InterPro" id="IPR005835">
    <property type="entry name" value="NTP_transferase_dom"/>
</dbReference>
<gene>
    <name evidence="5" type="primary">glgC</name>
    <name evidence="8" type="ORF">SAMN04487969_11778</name>
</gene>
<feature type="site" description="Could play a key role in the communication between the regulatory and the substrate sites" evidence="5">
    <location>
        <position position="60"/>
    </location>
</feature>
<dbReference type="PANTHER" id="PTHR43523">
    <property type="entry name" value="GLUCOSE-1-PHOSPHATE ADENYLYLTRANSFERASE-RELATED"/>
    <property type="match status" value="1"/>
</dbReference>
<feature type="binding site" evidence="5">
    <location>
        <begin position="182"/>
        <end position="183"/>
    </location>
    <ligand>
        <name>alpha-D-glucose 1-phosphate</name>
        <dbReference type="ChEBI" id="CHEBI:58601"/>
    </ligand>
</feature>
<feature type="binding site" evidence="5">
    <location>
        <position position="102"/>
    </location>
    <ligand>
        <name>alpha-D-glucose 1-phosphate</name>
        <dbReference type="ChEBI" id="CHEBI:58601"/>
    </ligand>
</feature>
<comment type="function">
    <text evidence="5">Involved in the biosynthesis of ADP-glucose, a building block required for the elongation reactions to produce glycogen. Catalyzes the reaction between ATP and alpha-D-glucose 1-phosphate (G1P) to produce pyrophosphate and ADP-Glc.</text>
</comment>
<keyword evidence="9" id="KW-1185">Reference proteome</keyword>
<keyword evidence="5" id="KW-0321">Glycogen metabolism</keyword>
<dbReference type="PANTHER" id="PTHR43523:SF2">
    <property type="entry name" value="GLUCOSE-1-PHOSPHATE ADENYLYLTRANSFERASE"/>
    <property type="match status" value="1"/>
</dbReference>
<dbReference type="RefSeq" id="WP_046233589.1">
    <property type="nucleotide sequence ID" value="NZ_FONN01000017.1"/>
</dbReference>
<feature type="domain" description="Glucose-1-phosphate adenylyltransferase/Bifunctional protein GlmU-like C-terminal hexapeptide" evidence="7">
    <location>
        <begin position="293"/>
        <end position="367"/>
    </location>
</feature>
<dbReference type="AlphaFoldDB" id="A0A1I2GRC7"/>
<keyword evidence="2 5" id="KW-0808">Transferase</keyword>
<evidence type="ECO:0000313" key="9">
    <source>
        <dbReference type="Proteomes" id="UP000183410"/>
    </source>
</evidence>
<keyword evidence="3 5" id="KW-0548">Nucleotidyltransferase</keyword>
<keyword evidence="5" id="KW-0547">Nucleotide-binding</keyword>
<dbReference type="EC" id="2.7.7.27" evidence="5"/>
<keyword evidence="5" id="KW-0119">Carbohydrate metabolism</keyword>
<feature type="domain" description="Nucleotidyl transferase" evidence="6">
    <location>
        <begin position="8"/>
        <end position="263"/>
    </location>
</feature>
<accession>A0A1I2GRC7</accession>
<evidence type="ECO:0000256" key="5">
    <source>
        <dbReference type="HAMAP-Rule" id="MF_00624"/>
    </source>
</evidence>
<sequence>MHKTDCIAMLLAGGQGSRLAPFTGHMAKPVVSFGDRFRMIDFPLSNCINSGIRTIGVLTQYCSDSVHDHISDGEAWLRSATTKHSGEISMLPASRVSSSGCYTGTADAIVRNIAYVDEHHPEHVLVLSGDHIYQMDYRPMLEFHKANQAMATIAVKQVPWREAHRFGIMHTDEQSRIVRFEEKPANPESNLASMGIYLFRWQDLRSFLLEDAANPHSSHDFGKDIIPAILAAEENLNAYPYEGYWRDVGTVESLWEAHMELLDGEMNLSTETWPLRSKEVLPAPKPYVSPQAVLSNSIAHPGCTIEGRISRSVLGAGVSIGKGSGIAESIIMPGAKIGRNVIIHRAIIGENAVIHDGAIIGERNHGDIAVVAPGEAIVAQIMTGSGSKLKALEHLEQYEKSATELVGTGEERFSNSVLYY</sequence>
<comment type="caution">
    <text evidence="5">Lacks conserved residue(s) required for the propagation of feature annotation.</text>
</comment>
<evidence type="ECO:0000256" key="3">
    <source>
        <dbReference type="ARBA" id="ARBA00022695"/>
    </source>
</evidence>
<dbReference type="GO" id="GO:0005524">
    <property type="term" value="F:ATP binding"/>
    <property type="evidence" value="ECO:0007669"/>
    <property type="project" value="UniProtKB-KW"/>
</dbReference>
<evidence type="ECO:0000256" key="2">
    <source>
        <dbReference type="ARBA" id="ARBA00022679"/>
    </source>
</evidence>
<dbReference type="Pfam" id="PF00483">
    <property type="entry name" value="NTP_transferase"/>
    <property type="match status" value="1"/>
</dbReference>
<dbReference type="Gene3D" id="2.160.10.10">
    <property type="entry name" value="Hexapeptide repeat proteins"/>
    <property type="match status" value="1"/>
</dbReference>
<dbReference type="InterPro" id="IPR011831">
    <property type="entry name" value="ADP-Glc_PPase"/>
</dbReference>
<proteinExistence type="inferred from homology"/>
<comment type="catalytic activity">
    <reaction evidence="5">
        <text>alpha-D-glucose 1-phosphate + ATP + H(+) = ADP-alpha-D-glucose + diphosphate</text>
        <dbReference type="Rhea" id="RHEA:12120"/>
        <dbReference type="ChEBI" id="CHEBI:15378"/>
        <dbReference type="ChEBI" id="CHEBI:30616"/>
        <dbReference type="ChEBI" id="CHEBI:33019"/>
        <dbReference type="ChEBI" id="CHEBI:57498"/>
        <dbReference type="ChEBI" id="CHEBI:58601"/>
        <dbReference type="EC" id="2.7.7.27"/>
    </reaction>
</comment>
<evidence type="ECO:0000259" key="6">
    <source>
        <dbReference type="Pfam" id="PF00483"/>
    </source>
</evidence>
<evidence type="ECO:0000256" key="4">
    <source>
        <dbReference type="ARBA" id="ARBA00023056"/>
    </source>
</evidence>